<evidence type="ECO:0000313" key="2">
    <source>
        <dbReference type="Proteomes" id="UP000007755"/>
    </source>
</evidence>
<dbReference type="Proteomes" id="UP000007755">
    <property type="component" value="Unassembled WGS sequence"/>
</dbReference>
<dbReference type="InParanoid" id="F4X823"/>
<accession>F4X823</accession>
<keyword evidence="2" id="KW-1185">Reference proteome</keyword>
<name>F4X823_ACREC</name>
<organism evidence="2">
    <name type="scientific">Acromyrmex echinatior</name>
    <name type="common">Panamanian leafcutter ant</name>
    <name type="synonym">Acromyrmex octospinosus echinatior</name>
    <dbReference type="NCBI Taxonomy" id="103372"/>
    <lineage>
        <taxon>Eukaryota</taxon>
        <taxon>Metazoa</taxon>
        <taxon>Ecdysozoa</taxon>
        <taxon>Arthropoda</taxon>
        <taxon>Hexapoda</taxon>
        <taxon>Insecta</taxon>
        <taxon>Pterygota</taxon>
        <taxon>Neoptera</taxon>
        <taxon>Endopterygota</taxon>
        <taxon>Hymenoptera</taxon>
        <taxon>Apocrita</taxon>
        <taxon>Aculeata</taxon>
        <taxon>Formicoidea</taxon>
        <taxon>Formicidae</taxon>
        <taxon>Myrmicinae</taxon>
        <taxon>Acromyrmex</taxon>
    </lineage>
</organism>
<gene>
    <name evidence="1" type="ORF">G5I_14559</name>
</gene>
<evidence type="ECO:0000313" key="1">
    <source>
        <dbReference type="EMBL" id="EGI57404.1"/>
    </source>
</evidence>
<sequence>MQQSAATCVFTPVRTPAPTTVRAGILYRGRGQRVEKNRWYPCKMNLGRPDAYAIRILCLPSYTKGHREEDTYQIKNFVYVLHSPMSSDFLNVEIDPVRIVDDAAAAQVGALVEAQLPVADKRTTPPPPSLHESTDRGRLVVVLVGTTTGGGWGDSVLPVTDRLPPLLLLSSPSLSYPPPTLPSDLYEVALRCSVYKLPYYFLRSRSLGSKRRSQGSVEIVAQEEFRTKETGIKDPFPSLWSFFHNSVSKSLRLPSANHVCENRRAKAFPGHIITILQIIFNLFRPKHLWHYTQASVLNIYEVVEIMGPTSENLVE</sequence>
<dbReference type="AlphaFoldDB" id="F4X823"/>
<dbReference type="EMBL" id="GL888911">
    <property type="protein sequence ID" value="EGI57404.1"/>
    <property type="molecule type" value="Genomic_DNA"/>
</dbReference>
<reference evidence="1" key="1">
    <citation type="submission" date="2011-02" db="EMBL/GenBank/DDBJ databases">
        <title>The genome of the leaf-cutting ant Acromyrmex echinatior suggests key adaptations to social evolution and fungus farming.</title>
        <authorList>
            <person name="Nygaard S."/>
            <person name="Zhang G."/>
        </authorList>
    </citation>
    <scope>NUCLEOTIDE SEQUENCE</scope>
</reference>
<proteinExistence type="predicted"/>
<protein>
    <submittedName>
        <fullName evidence="1">Uncharacterized protein</fullName>
    </submittedName>
</protein>